<evidence type="ECO:0000313" key="3">
    <source>
        <dbReference type="Proteomes" id="UP000025171"/>
    </source>
</evidence>
<dbReference type="AlphaFoldDB" id="A0A059FDZ9"/>
<proteinExistence type="predicted"/>
<keyword evidence="1" id="KW-1133">Transmembrane helix</keyword>
<gene>
    <name evidence="2" type="ORF">HJO_15149</name>
</gene>
<organism evidence="2 3">
    <name type="scientific">Hyphomonas johnsonii MHS-2</name>
    <dbReference type="NCBI Taxonomy" id="1280950"/>
    <lineage>
        <taxon>Bacteria</taxon>
        <taxon>Pseudomonadati</taxon>
        <taxon>Pseudomonadota</taxon>
        <taxon>Alphaproteobacteria</taxon>
        <taxon>Hyphomonadales</taxon>
        <taxon>Hyphomonadaceae</taxon>
        <taxon>Hyphomonas</taxon>
    </lineage>
</organism>
<dbReference type="RefSeq" id="WP_035618568.1">
    <property type="nucleotide sequence ID" value="NZ_ARYK01000009.1"/>
</dbReference>
<keyword evidence="3" id="KW-1185">Reference proteome</keyword>
<keyword evidence="1" id="KW-0472">Membrane</keyword>
<feature type="transmembrane region" description="Helical" evidence="1">
    <location>
        <begin position="35"/>
        <end position="53"/>
    </location>
</feature>
<dbReference type="PATRIC" id="fig|1280950.3.peg.3042"/>
<protein>
    <submittedName>
        <fullName evidence="2">Uncharacterized protein</fullName>
    </submittedName>
</protein>
<name>A0A059FDZ9_9PROT</name>
<accession>A0A059FDZ9</accession>
<evidence type="ECO:0000313" key="2">
    <source>
        <dbReference type="EMBL" id="KCZ88865.1"/>
    </source>
</evidence>
<reference evidence="2 3" key="1">
    <citation type="journal article" date="2014" name="Antonie Van Leeuwenhoek">
        <title>Hyphomonas beringensis sp. nov. and Hyphomonas chukchiensis sp. nov., isolated from surface seawater of the Bering Sea and Chukchi Sea.</title>
        <authorList>
            <person name="Li C."/>
            <person name="Lai Q."/>
            <person name="Li G."/>
            <person name="Dong C."/>
            <person name="Wang J."/>
            <person name="Liao Y."/>
            <person name="Shao Z."/>
        </authorList>
    </citation>
    <scope>NUCLEOTIDE SEQUENCE [LARGE SCALE GENOMIC DNA]</scope>
    <source>
        <strain evidence="2 3">MHS-2</strain>
    </source>
</reference>
<dbReference type="Proteomes" id="UP000025171">
    <property type="component" value="Unassembled WGS sequence"/>
</dbReference>
<comment type="caution">
    <text evidence="2">The sequence shown here is derived from an EMBL/GenBank/DDBJ whole genome shotgun (WGS) entry which is preliminary data.</text>
</comment>
<sequence>MTRINATYLQFLPKALRRRPSDWANVCRIAASGNLQAACALVFAGFACMWTCLTHRIGLKRTRFSQPVLLISCQSAPSR</sequence>
<keyword evidence="1" id="KW-0812">Transmembrane</keyword>
<evidence type="ECO:0000256" key="1">
    <source>
        <dbReference type="SAM" id="Phobius"/>
    </source>
</evidence>
<dbReference type="EMBL" id="ARYK01000009">
    <property type="protein sequence ID" value="KCZ88865.1"/>
    <property type="molecule type" value="Genomic_DNA"/>
</dbReference>